<gene>
    <name evidence="7" type="primary">jg11297</name>
    <name evidence="7" type="ORF">PAEG_LOCUS9364</name>
</gene>
<comment type="caution">
    <text evidence="7">The sequence shown here is derived from an EMBL/GenBank/DDBJ whole genome shotgun (WGS) entry which is preliminary data.</text>
</comment>
<dbReference type="SMART" id="SM00355">
    <property type="entry name" value="ZnF_C2H2"/>
    <property type="match status" value="10"/>
</dbReference>
<evidence type="ECO:0000256" key="2">
    <source>
        <dbReference type="ARBA" id="ARBA00022737"/>
    </source>
</evidence>
<feature type="domain" description="C2H2-type" evidence="6">
    <location>
        <begin position="413"/>
        <end position="440"/>
    </location>
</feature>
<feature type="domain" description="C2H2-type" evidence="6">
    <location>
        <begin position="327"/>
        <end position="350"/>
    </location>
</feature>
<evidence type="ECO:0000256" key="4">
    <source>
        <dbReference type="ARBA" id="ARBA00022833"/>
    </source>
</evidence>
<keyword evidence="3 5" id="KW-0863">Zinc-finger</keyword>
<evidence type="ECO:0000256" key="1">
    <source>
        <dbReference type="ARBA" id="ARBA00022723"/>
    </source>
</evidence>
<evidence type="ECO:0000259" key="6">
    <source>
        <dbReference type="PROSITE" id="PS50157"/>
    </source>
</evidence>
<dbReference type="Pfam" id="PF00096">
    <property type="entry name" value="zf-C2H2"/>
    <property type="match status" value="2"/>
</dbReference>
<organism evidence="7 8">
    <name type="scientific">Pararge aegeria aegeria</name>
    <dbReference type="NCBI Taxonomy" id="348720"/>
    <lineage>
        <taxon>Eukaryota</taxon>
        <taxon>Metazoa</taxon>
        <taxon>Ecdysozoa</taxon>
        <taxon>Arthropoda</taxon>
        <taxon>Hexapoda</taxon>
        <taxon>Insecta</taxon>
        <taxon>Pterygota</taxon>
        <taxon>Neoptera</taxon>
        <taxon>Endopterygota</taxon>
        <taxon>Lepidoptera</taxon>
        <taxon>Glossata</taxon>
        <taxon>Ditrysia</taxon>
        <taxon>Papilionoidea</taxon>
        <taxon>Nymphalidae</taxon>
        <taxon>Satyrinae</taxon>
        <taxon>Satyrini</taxon>
        <taxon>Parargina</taxon>
        <taxon>Pararge</taxon>
    </lineage>
</organism>
<dbReference type="PANTHER" id="PTHR24403">
    <property type="entry name" value="ZINC FINGER PROTEIN"/>
    <property type="match status" value="1"/>
</dbReference>
<dbReference type="EMBL" id="CAKXAJ010024774">
    <property type="protein sequence ID" value="CAH2230089.1"/>
    <property type="molecule type" value="Genomic_DNA"/>
</dbReference>
<dbReference type="PANTHER" id="PTHR24403:SF67">
    <property type="entry name" value="FI01116P-RELATED"/>
    <property type="match status" value="1"/>
</dbReference>
<keyword evidence="1" id="KW-0479">Metal-binding</keyword>
<dbReference type="Pfam" id="PF13912">
    <property type="entry name" value="zf-C2H2_6"/>
    <property type="match status" value="1"/>
</dbReference>
<feature type="domain" description="C2H2-type" evidence="6">
    <location>
        <begin position="214"/>
        <end position="236"/>
    </location>
</feature>
<dbReference type="InterPro" id="IPR050688">
    <property type="entry name" value="Zinc_finger/UBP_domain"/>
</dbReference>
<feature type="domain" description="C2H2-type" evidence="6">
    <location>
        <begin position="384"/>
        <end position="407"/>
    </location>
</feature>
<keyword evidence="2" id="KW-0677">Repeat</keyword>
<keyword evidence="8" id="KW-1185">Reference proteome</keyword>
<feature type="domain" description="C2H2-type" evidence="6">
    <location>
        <begin position="355"/>
        <end position="377"/>
    </location>
</feature>
<name>A0A8S4R2C9_9NEOP</name>
<dbReference type="GO" id="GO:0010468">
    <property type="term" value="P:regulation of gene expression"/>
    <property type="evidence" value="ECO:0007669"/>
    <property type="project" value="TreeGrafter"/>
</dbReference>
<evidence type="ECO:0000313" key="8">
    <source>
        <dbReference type="Proteomes" id="UP000838756"/>
    </source>
</evidence>
<dbReference type="OrthoDB" id="3437960at2759"/>
<accession>A0A8S4R2C9</accession>
<evidence type="ECO:0000256" key="5">
    <source>
        <dbReference type="PROSITE-ProRule" id="PRU00042"/>
    </source>
</evidence>
<protein>
    <submittedName>
        <fullName evidence="7">Jg11297 protein</fullName>
    </submittedName>
</protein>
<sequence length="440" mass="51890">MYAMFHTKTPVAIVNDQIKTNAQVENFNLVLFFVGVETEKSFIEISIKSEPISDTENDERNTVQIKIEPVDNDQLLEKKALEKKARKEQKIEMEKHLRNISTILLHTNATPIRYHDGANYICALCPETYPVPSELKAHVLDEHDEIDKSSFMEGHRLTSYVVRLDITNLCCLICHTYIESFDELFDHLKSVHGKELHTDIPNHILPFRFVGNGFNCVQCERNFEHFKLVAEHMSVHYQNYFCTTCNASFVNKRTLQNHANRHKKGDFKCSLCPKIFDTNRKKLNHEKFVHVGDYKRKKCPYCQEKFTNYAQKRSHMAEEHGAEPLLVKCDVCDEIFGTRARLRYHTRRVHMECAYPCSECHLSFYTEVELEKHKLKHYVPPQEYICDICQKAYVRKHTLREHLKRHAKIAKRYKCELCERTFSQKFSVKFHMQNKHNKST</sequence>
<dbReference type="PROSITE" id="PS50157">
    <property type="entry name" value="ZINC_FINGER_C2H2_2"/>
    <property type="match status" value="7"/>
</dbReference>
<dbReference type="GO" id="GO:0008270">
    <property type="term" value="F:zinc ion binding"/>
    <property type="evidence" value="ECO:0007669"/>
    <property type="project" value="UniProtKB-KW"/>
</dbReference>
<dbReference type="InterPro" id="IPR013087">
    <property type="entry name" value="Znf_C2H2_type"/>
</dbReference>
<keyword evidence="4" id="KW-0862">Zinc</keyword>
<dbReference type="GO" id="GO:0005634">
    <property type="term" value="C:nucleus"/>
    <property type="evidence" value="ECO:0007669"/>
    <property type="project" value="TreeGrafter"/>
</dbReference>
<proteinExistence type="predicted"/>
<dbReference type="Proteomes" id="UP000838756">
    <property type="component" value="Unassembled WGS sequence"/>
</dbReference>
<dbReference type="AlphaFoldDB" id="A0A8S4R2C9"/>
<evidence type="ECO:0000256" key="3">
    <source>
        <dbReference type="ARBA" id="ARBA00022771"/>
    </source>
</evidence>
<feature type="domain" description="C2H2-type" evidence="6">
    <location>
        <begin position="240"/>
        <end position="262"/>
    </location>
</feature>
<reference evidence="7" key="1">
    <citation type="submission" date="2022-03" db="EMBL/GenBank/DDBJ databases">
        <authorList>
            <person name="Lindestad O."/>
        </authorList>
    </citation>
    <scope>NUCLEOTIDE SEQUENCE</scope>
</reference>
<dbReference type="Gene3D" id="3.30.160.60">
    <property type="entry name" value="Classic Zinc Finger"/>
    <property type="match status" value="4"/>
</dbReference>
<feature type="domain" description="C2H2-type" evidence="6">
    <location>
        <begin position="267"/>
        <end position="295"/>
    </location>
</feature>
<evidence type="ECO:0000313" key="7">
    <source>
        <dbReference type="EMBL" id="CAH2230089.1"/>
    </source>
</evidence>
<dbReference type="InterPro" id="IPR036236">
    <property type="entry name" value="Znf_C2H2_sf"/>
</dbReference>
<dbReference type="PROSITE" id="PS00028">
    <property type="entry name" value="ZINC_FINGER_C2H2_1"/>
    <property type="match status" value="9"/>
</dbReference>
<dbReference type="SUPFAM" id="SSF57667">
    <property type="entry name" value="beta-beta-alpha zinc fingers"/>
    <property type="match status" value="4"/>
</dbReference>